<dbReference type="EMBL" id="DSVQ01000012">
    <property type="protein sequence ID" value="HGT39133.1"/>
    <property type="molecule type" value="Genomic_DNA"/>
</dbReference>
<feature type="domain" description="Amine oxidase" evidence="3">
    <location>
        <begin position="26"/>
        <end position="454"/>
    </location>
</feature>
<evidence type="ECO:0000313" key="4">
    <source>
        <dbReference type="EMBL" id="HGT39133.1"/>
    </source>
</evidence>
<dbReference type="SUPFAM" id="SSF51905">
    <property type="entry name" value="FAD/NAD(P)-binding domain"/>
    <property type="match status" value="1"/>
</dbReference>
<dbReference type="GO" id="GO:0016491">
    <property type="term" value="F:oxidoreductase activity"/>
    <property type="evidence" value="ECO:0007669"/>
    <property type="project" value="UniProtKB-KW"/>
</dbReference>
<evidence type="ECO:0000259" key="3">
    <source>
        <dbReference type="Pfam" id="PF01593"/>
    </source>
</evidence>
<dbReference type="PRINTS" id="PR00757">
    <property type="entry name" value="AMINEOXDASEF"/>
</dbReference>
<dbReference type="Gene3D" id="3.50.50.60">
    <property type="entry name" value="FAD/NAD(P)-binding domain"/>
    <property type="match status" value="1"/>
</dbReference>
<organism evidence="4">
    <name type="scientific">Schlesneria paludicola</name>
    <dbReference type="NCBI Taxonomy" id="360056"/>
    <lineage>
        <taxon>Bacteria</taxon>
        <taxon>Pseudomonadati</taxon>
        <taxon>Planctomycetota</taxon>
        <taxon>Planctomycetia</taxon>
        <taxon>Planctomycetales</taxon>
        <taxon>Planctomycetaceae</taxon>
        <taxon>Schlesneria</taxon>
    </lineage>
</organism>
<dbReference type="InterPro" id="IPR017830">
    <property type="entry name" value="SQase_HpnE"/>
</dbReference>
<comment type="caution">
    <text evidence="4">The sequence shown here is derived from an EMBL/GenBank/DDBJ whole genome shotgun (WGS) entry which is preliminary data.</text>
</comment>
<dbReference type="AlphaFoldDB" id="A0A7C4LKJ4"/>
<dbReference type="PANTHER" id="PTHR42923:SF47">
    <property type="entry name" value="BLR3003 PROTEIN"/>
    <property type="match status" value="1"/>
</dbReference>
<gene>
    <name evidence="4" type="ORF">ENS64_07700</name>
</gene>
<dbReference type="InterPro" id="IPR001613">
    <property type="entry name" value="Flavin_amine_oxidase"/>
</dbReference>
<keyword evidence="2" id="KW-0560">Oxidoreductase</keyword>
<comment type="cofactor">
    <cofactor evidence="1">
        <name>FAD</name>
        <dbReference type="ChEBI" id="CHEBI:57692"/>
    </cofactor>
</comment>
<reference evidence="4" key="1">
    <citation type="journal article" date="2020" name="mSystems">
        <title>Genome- and Community-Level Interaction Insights into Carbon Utilization and Element Cycling Functions of Hydrothermarchaeota in Hydrothermal Sediment.</title>
        <authorList>
            <person name="Zhou Z."/>
            <person name="Liu Y."/>
            <person name="Xu W."/>
            <person name="Pan J."/>
            <person name="Luo Z.H."/>
            <person name="Li M."/>
        </authorList>
    </citation>
    <scope>NUCLEOTIDE SEQUENCE [LARGE SCALE GENOMIC DNA]</scope>
    <source>
        <strain evidence="4">SpSt-508</strain>
    </source>
</reference>
<proteinExistence type="predicted"/>
<dbReference type="InterPro" id="IPR002937">
    <property type="entry name" value="Amino_oxidase"/>
</dbReference>
<dbReference type="NCBIfam" id="TIGR03467">
    <property type="entry name" value="HpnE"/>
    <property type="match status" value="1"/>
</dbReference>
<sequence>MVLVYASGTRLVNASSTRVVIVGGGLAGLATATALAAEQVPVLLVESRPRWGGRASSFFDHVSQEWIDNCQHVAMGCCTNFRQFCTRTGLDGCFRTEPALYFVAPEGRIHRCAAGPWPAPFHLAGAFARFSFLSGSDKRALAYGLWALARGTAADPHESMAQWLNRHHQPPRVVRYFWQVILVSALSESLERMAVAAARQVIVQGFLAHRRAWEVWLPAVPLEELYGGRLTQWLSARGVEMRLLAAAEGVEIDDGLVQGVRLKSGEVVRGSHYVLAVPWHRAAALFPPVWQSHSVLANLDRLESSPISSVHLWFDRPVLSLPHAVFVEGLCQWVFQRPVVSPQTPSHAGRHYLQVVISASRGVRERTAEDVLQQVLSELSAVWPAVKGAGLTHWRLVTEQRAVFAPLPAADAWRPPQQSPWPNLQFAGDWTRTGWPATMEGAVRSGYLAAENILRQLGRDTRVLQPDLPTTGLARSLLGLRS</sequence>
<dbReference type="Pfam" id="PF01593">
    <property type="entry name" value="Amino_oxidase"/>
    <property type="match status" value="1"/>
</dbReference>
<name>A0A7C4LKJ4_9PLAN</name>
<dbReference type="InterPro" id="IPR036188">
    <property type="entry name" value="FAD/NAD-bd_sf"/>
</dbReference>
<dbReference type="InterPro" id="IPR050464">
    <property type="entry name" value="Zeta_carotene_desat/Oxidored"/>
</dbReference>
<evidence type="ECO:0000256" key="2">
    <source>
        <dbReference type="ARBA" id="ARBA00023002"/>
    </source>
</evidence>
<protein>
    <submittedName>
        <fullName evidence="4">FAD-dependent oxidoreductase</fullName>
    </submittedName>
</protein>
<evidence type="ECO:0000256" key="1">
    <source>
        <dbReference type="ARBA" id="ARBA00001974"/>
    </source>
</evidence>
<accession>A0A7C4LKJ4</accession>
<dbReference type="PANTHER" id="PTHR42923">
    <property type="entry name" value="PROTOPORPHYRINOGEN OXIDASE"/>
    <property type="match status" value="1"/>
</dbReference>